<organism evidence="4 5">
    <name type="scientific">Gonapodya prolifera (strain JEL478)</name>
    <name type="common">Monoblepharis prolifera</name>
    <dbReference type="NCBI Taxonomy" id="1344416"/>
    <lineage>
        <taxon>Eukaryota</taxon>
        <taxon>Fungi</taxon>
        <taxon>Fungi incertae sedis</taxon>
        <taxon>Chytridiomycota</taxon>
        <taxon>Chytridiomycota incertae sedis</taxon>
        <taxon>Monoblepharidomycetes</taxon>
        <taxon>Monoblepharidales</taxon>
        <taxon>Gonapodyaceae</taxon>
        <taxon>Gonapodya</taxon>
    </lineage>
</organism>
<feature type="transmembrane region" description="Helical" evidence="2">
    <location>
        <begin position="89"/>
        <end position="106"/>
    </location>
</feature>
<feature type="transmembrane region" description="Helical" evidence="2">
    <location>
        <begin position="359"/>
        <end position="378"/>
    </location>
</feature>
<keyword evidence="2" id="KW-0812">Transmembrane</keyword>
<dbReference type="AlphaFoldDB" id="A0A139AFX0"/>
<reference evidence="4 5" key="1">
    <citation type="journal article" date="2015" name="Genome Biol. Evol.">
        <title>Phylogenomic analyses indicate that early fungi evolved digesting cell walls of algal ancestors of land plants.</title>
        <authorList>
            <person name="Chang Y."/>
            <person name="Wang S."/>
            <person name="Sekimoto S."/>
            <person name="Aerts A.L."/>
            <person name="Choi C."/>
            <person name="Clum A."/>
            <person name="LaButti K.M."/>
            <person name="Lindquist E.A."/>
            <person name="Yee Ngan C."/>
            <person name="Ohm R.A."/>
            <person name="Salamov A.A."/>
            <person name="Grigoriev I.V."/>
            <person name="Spatafora J.W."/>
            <person name="Berbee M.L."/>
        </authorList>
    </citation>
    <scope>NUCLEOTIDE SEQUENCE [LARGE SCALE GENOMIC DNA]</scope>
    <source>
        <strain evidence="4 5">JEL478</strain>
    </source>
</reference>
<feature type="transmembrane region" description="Helical" evidence="2">
    <location>
        <begin position="147"/>
        <end position="169"/>
    </location>
</feature>
<evidence type="ECO:0000313" key="5">
    <source>
        <dbReference type="Proteomes" id="UP000070544"/>
    </source>
</evidence>
<feature type="transmembrane region" description="Helical" evidence="2">
    <location>
        <begin position="321"/>
        <end position="338"/>
    </location>
</feature>
<feature type="transmembrane region" description="Helical" evidence="2">
    <location>
        <begin position="175"/>
        <end position="197"/>
    </location>
</feature>
<feature type="transmembrane region" description="Helical" evidence="2">
    <location>
        <begin position="112"/>
        <end position="135"/>
    </location>
</feature>
<sequence length="458" mass="49605">MESPIAEPNQAQDTSPGISLTLNLILAFAGCVSVQNNYFLQPILPTLRDYFGVSESSAGSLQALVQGGFSVGMLLYIPAGDVWPKRSLLLFQFGVLMVAVLAQGLMRANMFPLFQFFCLLVGWGTAVNDLIKPFAMSLSTKDQSGQVLGIILGGFYLGMMIARVLSGIIGQYWAWQGLFLVHTGVQVATIILLWFTLPRRTQVADHSTTRQKLVAYVTNVAKVITQFFSLPALRNACLMTFFGFVQLNSYLVAVSFLLTSPVYGYKTSIVGYLAFASIITTLQSPNTGRLADRIGPYNIVPLGFVVSLLAWTLLITAGQRHIVAIIVGGVLIDLGNQFNHMPQNLRVFRHTQLPGLESAGSRLNATYMIFVFAGGSLGSVVGSNTWSRGGWNLVCYVGFAISSVMALIWLLFDEKGSVRSVSGMHDAIVGLVTGKNFRAISAKSKGLGLKSDQESEVA</sequence>
<dbReference type="OrthoDB" id="2105912at2759"/>
<dbReference type="EMBL" id="KQ965760">
    <property type="protein sequence ID" value="KXS15722.1"/>
    <property type="molecule type" value="Genomic_DNA"/>
</dbReference>
<dbReference type="PROSITE" id="PS50850">
    <property type="entry name" value="MFS"/>
    <property type="match status" value="1"/>
</dbReference>
<evidence type="ECO:0000256" key="1">
    <source>
        <dbReference type="ARBA" id="ARBA00004141"/>
    </source>
</evidence>
<dbReference type="CDD" id="cd17324">
    <property type="entry name" value="MFS_NepI_like"/>
    <property type="match status" value="1"/>
</dbReference>
<feature type="transmembrane region" description="Helical" evidence="2">
    <location>
        <begin position="59"/>
        <end position="77"/>
    </location>
</feature>
<evidence type="ECO:0000259" key="3">
    <source>
        <dbReference type="PROSITE" id="PS50850"/>
    </source>
</evidence>
<dbReference type="Gene3D" id="1.20.1250.20">
    <property type="entry name" value="MFS general substrate transporter like domains"/>
    <property type="match status" value="1"/>
</dbReference>
<dbReference type="Proteomes" id="UP000070544">
    <property type="component" value="Unassembled WGS sequence"/>
</dbReference>
<dbReference type="InterPro" id="IPR036259">
    <property type="entry name" value="MFS_trans_sf"/>
</dbReference>
<dbReference type="GO" id="GO:0016020">
    <property type="term" value="C:membrane"/>
    <property type="evidence" value="ECO:0007669"/>
    <property type="project" value="UniProtKB-SubCell"/>
</dbReference>
<dbReference type="InterPro" id="IPR011701">
    <property type="entry name" value="MFS"/>
</dbReference>
<feature type="transmembrane region" description="Helical" evidence="2">
    <location>
        <begin position="294"/>
        <end position="315"/>
    </location>
</feature>
<keyword evidence="5" id="KW-1185">Reference proteome</keyword>
<dbReference type="PANTHER" id="PTHR42910:SF1">
    <property type="entry name" value="MAJOR FACILITATOR SUPERFAMILY (MFS) PROFILE DOMAIN-CONTAINING PROTEIN"/>
    <property type="match status" value="1"/>
</dbReference>
<dbReference type="STRING" id="1344416.A0A139AFX0"/>
<dbReference type="GO" id="GO:0022857">
    <property type="term" value="F:transmembrane transporter activity"/>
    <property type="evidence" value="ECO:0007669"/>
    <property type="project" value="InterPro"/>
</dbReference>
<feature type="domain" description="Major facilitator superfamily (MFS) profile" evidence="3">
    <location>
        <begin position="22"/>
        <end position="417"/>
    </location>
</feature>
<proteinExistence type="predicted"/>
<dbReference type="InterPro" id="IPR020846">
    <property type="entry name" value="MFS_dom"/>
</dbReference>
<dbReference type="SUPFAM" id="SSF103473">
    <property type="entry name" value="MFS general substrate transporter"/>
    <property type="match status" value="1"/>
</dbReference>
<evidence type="ECO:0000313" key="4">
    <source>
        <dbReference type="EMBL" id="KXS15722.1"/>
    </source>
</evidence>
<dbReference type="PANTHER" id="PTHR42910">
    <property type="entry name" value="TRANSPORTER SCO4007-RELATED"/>
    <property type="match status" value="1"/>
</dbReference>
<keyword evidence="2" id="KW-1133">Transmembrane helix</keyword>
<keyword evidence="2" id="KW-0472">Membrane</keyword>
<dbReference type="Pfam" id="PF07690">
    <property type="entry name" value="MFS_1"/>
    <property type="match status" value="1"/>
</dbReference>
<gene>
    <name evidence="4" type="ORF">M427DRAFT_98600</name>
</gene>
<feature type="transmembrane region" description="Helical" evidence="2">
    <location>
        <begin position="390"/>
        <end position="412"/>
    </location>
</feature>
<evidence type="ECO:0000256" key="2">
    <source>
        <dbReference type="SAM" id="Phobius"/>
    </source>
</evidence>
<name>A0A139AFX0_GONPJ</name>
<protein>
    <submittedName>
        <fullName evidence="4">MFS general substrate transporter</fullName>
    </submittedName>
</protein>
<accession>A0A139AFX0</accession>
<feature type="transmembrane region" description="Helical" evidence="2">
    <location>
        <begin position="20"/>
        <end position="39"/>
    </location>
</feature>
<feature type="transmembrane region" description="Helical" evidence="2">
    <location>
        <begin position="236"/>
        <end position="257"/>
    </location>
</feature>
<comment type="subcellular location">
    <subcellularLocation>
        <location evidence="1">Membrane</location>
        <topology evidence="1">Multi-pass membrane protein</topology>
    </subcellularLocation>
</comment>